<dbReference type="SUPFAM" id="SSF55874">
    <property type="entry name" value="ATPase domain of HSP90 chaperone/DNA topoisomerase II/histidine kinase"/>
    <property type="match status" value="1"/>
</dbReference>
<dbReference type="FunFam" id="3.30.565.10:FF:000017">
    <property type="entry name" value="PMS1 homolog 1, mismatch repair system component"/>
    <property type="match status" value="1"/>
</dbReference>
<sequence>MTIIALPSDTVRLLGSAVTITSPCDLVKELLDNAIDSRATSVDISISADTVSKVSVRDNGHGIQVADFQALGRNAHTSKLTSFDQLQARAAQTLGFRGVALACASSLAVVYIVTRVLGDPVASRFQLRAGQGGGQSRQPVSAPIGTMVQATHLFKNLPARRHNVVASRHKTLAQIHQLLKSYALARPYLRLSFKVVGDTSQSWSYSPTASSSVKEAVLQIFGVQLARNCAHVATNPCPRESLVFKTDADPVSTLTFDAFIPKRGFDVDAIKDKGVYISVDQRPLSATKGFAKKMVRILKSHLARAGIRTGVSSGPQATPFMHLNITCPPGSYDPNVSPLKDEVLFANEKGLLDSFDEFCRKVYNKEVSMVSYQDSTSQSYAPDTSGMQLASQFSCSSNHRKDSAFLPRLATRRLPTTVNERVDEVSVKTKTPVFRLGTELYEQKTRQQSDAQGSELIEAAMRTIDKVNMARTVSNETDHEFARATVKVKIPPRPANTAASLQRSKAPTFLSEDIHRYFGPKHNNNFLIASDETATSNSVGADGAGTCAAALSKRPPLQSLGNSTLNCLREKTAEALEPALGDAEPEILRPFHLPRGDLDAPFTRRGQSIVDSSPEDGLHASPPHPVDFLEPRAVVPDFGSSPRVIEQSRRERGLHWAHQPARY</sequence>
<organism evidence="5 6">
    <name type="scientific">Ophiocordyceps australis</name>
    <dbReference type="NCBI Taxonomy" id="1399860"/>
    <lineage>
        <taxon>Eukaryota</taxon>
        <taxon>Fungi</taxon>
        <taxon>Dikarya</taxon>
        <taxon>Ascomycota</taxon>
        <taxon>Pezizomycotina</taxon>
        <taxon>Sordariomycetes</taxon>
        <taxon>Hypocreomycetidae</taxon>
        <taxon>Hypocreales</taxon>
        <taxon>Ophiocordycipitaceae</taxon>
        <taxon>Ophiocordyceps</taxon>
    </lineage>
</organism>
<dbReference type="GO" id="GO:0006298">
    <property type="term" value="P:mismatch repair"/>
    <property type="evidence" value="ECO:0007669"/>
    <property type="project" value="InterPro"/>
</dbReference>
<dbReference type="Pfam" id="PF13589">
    <property type="entry name" value="HATPase_c_3"/>
    <property type="match status" value="1"/>
</dbReference>
<dbReference type="InterPro" id="IPR020568">
    <property type="entry name" value="Ribosomal_Su5_D2-typ_SF"/>
</dbReference>
<evidence type="ECO:0000256" key="1">
    <source>
        <dbReference type="ARBA" id="ARBA00006082"/>
    </source>
</evidence>
<evidence type="ECO:0000256" key="3">
    <source>
        <dbReference type="SAM" id="MobiDB-lite"/>
    </source>
</evidence>
<comment type="caution">
    <text evidence="5">The sequence shown here is derived from an EMBL/GenBank/DDBJ whole genome shotgun (WGS) entry which is preliminary data.</text>
</comment>
<evidence type="ECO:0000259" key="4">
    <source>
        <dbReference type="SMART" id="SM01340"/>
    </source>
</evidence>
<reference evidence="5 6" key="1">
    <citation type="submission" date="2017-06" db="EMBL/GenBank/DDBJ databases">
        <title>Ant-infecting Ophiocordyceps genomes reveal a high diversity of potential behavioral manipulation genes and a possible major role for enterotoxins.</title>
        <authorList>
            <person name="De Bekker C."/>
            <person name="Evans H.C."/>
            <person name="Brachmann A."/>
            <person name="Hughes D.P."/>
        </authorList>
    </citation>
    <scope>NUCLEOTIDE SEQUENCE [LARGE SCALE GENOMIC DNA]</scope>
    <source>
        <strain evidence="5 6">1348a</strain>
    </source>
</reference>
<proteinExistence type="inferred from homology"/>
<feature type="region of interest" description="Disordered" evidence="3">
    <location>
        <begin position="598"/>
        <end position="663"/>
    </location>
</feature>
<dbReference type="InterPro" id="IPR036890">
    <property type="entry name" value="HATPase_C_sf"/>
</dbReference>
<dbReference type="NCBIfam" id="TIGR00585">
    <property type="entry name" value="mutl"/>
    <property type="match status" value="1"/>
</dbReference>
<keyword evidence="6" id="KW-1185">Reference proteome</keyword>
<dbReference type="InterPro" id="IPR014721">
    <property type="entry name" value="Ribsml_uS5_D2-typ_fold_subgr"/>
</dbReference>
<gene>
    <name evidence="5" type="ORF">CDD82_7151</name>
</gene>
<name>A0A2C5XX24_9HYPO</name>
<dbReference type="Gene3D" id="3.30.230.10">
    <property type="match status" value="1"/>
</dbReference>
<evidence type="ECO:0000313" key="6">
    <source>
        <dbReference type="Proteomes" id="UP000224854"/>
    </source>
</evidence>
<dbReference type="InterPro" id="IPR038973">
    <property type="entry name" value="MutL/Mlh/Pms-like"/>
</dbReference>
<dbReference type="SMART" id="SM01340">
    <property type="entry name" value="DNA_mis_repair"/>
    <property type="match status" value="1"/>
</dbReference>
<dbReference type="Proteomes" id="UP000224854">
    <property type="component" value="Unassembled WGS sequence"/>
</dbReference>
<dbReference type="InterPro" id="IPR013507">
    <property type="entry name" value="DNA_mismatch_S5_2-like"/>
</dbReference>
<dbReference type="AlphaFoldDB" id="A0A2C5XX24"/>
<dbReference type="EMBL" id="NJEU01000800">
    <property type="protein sequence ID" value="PHH70418.1"/>
    <property type="molecule type" value="Genomic_DNA"/>
</dbReference>
<dbReference type="SUPFAM" id="SSF54211">
    <property type="entry name" value="Ribosomal protein S5 domain 2-like"/>
    <property type="match status" value="1"/>
</dbReference>
<dbReference type="GO" id="GO:0032389">
    <property type="term" value="C:MutLalpha complex"/>
    <property type="evidence" value="ECO:0007669"/>
    <property type="project" value="TreeGrafter"/>
</dbReference>
<keyword evidence="2" id="KW-0227">DNA damage</keyword>
<dbReference type="GO" id="GO:0016887">
    <property type="term" value="F:ATP hydrolysis activity"/>
    <property type="evidence" value="ECO:0007669"/>
    <property type="project" value="InterPro"/>
</dbReference>
<dbReference type="PANTHER" id="PTHR10073">
    <property type="entry name" value="DNA MISMATCH REPAIR PROTEIN MLH, PMS, MUTL"/>
    <property type="match status" value="1"/>
</dbReference>
<dbReference type="GO" id="GO:0061982">
    <property type="term" value="P:meiosis I cell cycle process"/>
    <property type="evidence" value="ECO:0007669"/>
    <property type="project" value="UniProtKB-ARBA"/>
</dbReference>
<comment type="similarity">
    <text evidence="1">Belongs to the DNA mismatch repair MutL/HexB family.</text>
</comment>
<dbReference type="PANTHER" id="PTHR10073:SF41">
    <property type="entry name" value="MISMATCH REPAIR PROTEIN, PUTATIVE (AFU_ORTHOLOGUE AFUA_8G05820)-RELATED"/>
    <property type="match status" value="1"/>
</dbReference>
<dbReference type="GO" id="GO:0005524">
    <property type="term" value="F:ATP binding"/>
    <property type="evidence" value="ECO:0007669"/>
    <property type="project" value="InterPro"/>
</dbReference>
<accession>A0A2C5XX24</accession>
<dbReference type="Gene3D" id="3.30.565.10">
    <property type="entry name" value="Histidine kinase-like ATPase, C-terminal domain"/>
    <property type="match status" value="1"/>
</dbReference>
<evidence type="ECO:0000256" key="2">
    <source>
        <dbReference type="ARBA" id="ARBA00022763"/>
    </source>
</evidence>
<feature type="domain" description="DNA mismatch repair protein S5" evidence="4">
    <location>
        <begin position="217"/>
        <end position="364"/>
    </location>
</feature>
<dbReference type="InterPro" id="IPR002099">
    <property type="entry name" value="MutL/Mlh/PMS"/>
</dbReference>
<protein>
    <recommendedName>
        <fullName evidence="4">DNA mismatch repair protein S5 domain-containing protein</fullName>
    </recommendedName>
</protein>
<evidence type="ECO:0000313" key="5">
    <source>
        <dbReference type="EMBL" id="PHH70418.1"/>
    </source>
</evidence>
<dbReference type="OrthoDB" id="10263226at2759"/>
<dbReference type="GO" id="GO:0030983">
    <property type="term" value="F:mismatched DNA binding"/>
    <property type="evidence" value="ECO:0007669"/>
    <property type="project" value="InterPro"/>
</dbReference>
<dbReference type="GO" id="GO:0140664">
    <property type="term" value="F:ATP-dependent DNA damage sensor activity"/>
    <property type="evidence" value="ECO:0007669"/>
    <property type="project" value="InterPro"/>
</dbReference>